<comment type="caution">
    <text evidence="1">The sequence shown here is derived from an EMBL/GenBank/DDBJ whole genome shotgun (WGS) entry which is preliminary data.</text>
</comment>
<proteinExistence type="predicted"/>
<protein>
    <submittedName>
        <fullName evidence="1">Uncharacterized protein</fullName>
    </submittedName>
</protein>
<dbReference type="EMBL" id="DAKRPA010000053">
    <property type="protein sequence ID" value="DBA01099.1"/>
    <property type="molecule type" value="Genomic_DNA"/>
</dbReference>
<organism evidence="1 2">
    <name type="scientific">Lagenidium giganteum</name>
    <dbReference type="NCBI Taxonomy" id="4803"/>
    <lineage>
        <taxon>Eukaryota</taxon>
        <taxon>Sar</taxon>
        <taxon>Stramenopiles</taxon>
        <taxon>Oomycota</taxon>
        <taxon>Peronosporomycetes</taxon>
        <taxon>Pythiales</taxon>
        <taxon>Pythiaceae</taxon>
    </lineage>
</organism>
<evidence type="ECO:0000313" key="1">
    <source>
        <dbReference type="EMBL" id="DBA01099.1"/>
    </source>
</evidence>
<reference evidence="1" key="2">
    <citation type="journal article" date="2023" name="Microbiol Resour">
        <title>Decontamination and Annotation of the Draft Genome Sequence of the Oomycete Lagenidium giganteum ARSEF 373.</title>
        <authorList>
            <person name="Morgan W.R."/>
            <person name="Tartar A."/>
        </authorList>
    </citation>
    <scope>NUCLEOTIDE SEQUENCE</scope>
    <source>
        <strain evidence="1">ARSEF 373</strain>
    </source>
</reference>
<accession>A0AAV2Z6B2</accession>
<sequence length="14" mass="1840">MVFWSIIDYQRLIR</sequence>
<gene>
    <name evidence="1" type="ORF">N0F65_001727</name>
</gene>
<reference evidence="1" key="1">
    <citation type="submission" date="2022-11" db="EMBL/GenBank/DDBJ databases">
        <authorList>
            <person name="Morgan W.R."/>
            <person name="Tartar A."/>
        </authorList>
    </citation>
    <scope>NUCLEOTIDE SEQUENCE</scope>
    <source>
        <strain evidence="1">ARSEF 373</strain>
    </source>
</reference>
<name>A0AAV2Z6B2_9STRA</name>
<evidence type="ECO:0000313" key="2">
    <source>
        <dbReference type="Proteomes" id="UP001146120"/>
    </source>
</evidence>
<dbReference type="Proteomes" id="UP001146120">
    <property type="component" value="Unassembled WGS sequence"/>
</dbReference>
<keyword evidence="2" id="KW-1185">Reference proteome</keyword>